<dbReference type="InterPro" id="IPR050276">
    <property type="entry name" value="MshD_Acetyltransferase"/>
</dbReference>
<dbReference type="Proteomes" id="UP000020218">
    <property type="component" value="Unassembled WGS sequence"/>
</dbReference>
<reference evidence="2" key="1">
    <citation type="submission" date="2014-02" db="EMBL/GenBank/DDBJ databases">
        <title>Expanding our view of genomic diversity in Candidatus Accumulibacter clades.</title>
        <authorList>
            <person name="Skennerton C.T."/>
            <person name="Barr J.J."/>
            <person name="Slater F.R."/>
            <person name="Bond P.L."/>
            <person name="Tyson G.W."/>
        </authorList>
    </citation>
    <scope>NUCLEOTIDE SEQUENCE [LARGE SCALE GENOMIC DNA]</scope>
</reference>
<dbReference type="InterPro" id="IPR000182">
    <property type="entry name" value="GNAT_dom"/>
</dbReference>
<dbReference type="PATRIC" id="fig|1454001.3.peg.3245"/>
<dbReference type="PANTHER" id="PTHR43617:SF22">
    <property type="entry name" value="L-AMINO ACID N-ACETYLTRANSFERASE AAAT"/>
    <property type="match status" value="1"/>
</dbReference>
<dbReference type="GO" id="GO:0016747">
    <property type="term" value="F:acyltransferase activity, transferring groups other than amino-acyl groups"/>
    <property type="evidence" value="ECO:0007669"/>
    <property type="project" value="InterPro"/>
</dbReference>
<dbReference type="SUPFAM" id="SSF55729">
    <property type="entry name" value="Acyl-CoA N-acyltransferases (Nat)"/>
    <property type="match status" value="1"/>
</dbReference>
<name>A0A011MS31_9PROT</name>
<evidence type="ECO:0000313" key="3">
    <source>
        <dbReference type="Proteomes" id="UP000020218"/>
    </source>
</evidence>
<dbReference type="Gene3D" id="3.40.630.30">
    <property type="match status" value="1"/>
</dbReference>
<dbReference type="EMBL" id="JFAX01000023">
    <property type="protein sequence ID" value="EXI65401.1"/>
    <property type="molecule type" value="Genomic_DNA"/>
</dbReference>
<evidence type="ECO:0000313" key="2">
    <source>
        <dbReference type="EMBL" id="EXI65401.1"/>
    </source>
</evidence>
<evidence type="ECO:0000259" key="1">
    <source>
        <dbReference type="PROSITE" id="PS51186"/>
    </source>
</evidence>
<dbReference type="CDD" id="cd04301">
    <property type="entry name" value="NAT_SF"/>
    <property type="match status" value="1"/>
</dbReference>
<gene>
    <name evidence="2" type="ORF">AW08_03198</name>
</gene>
<protein>
    <submittedName>
        <fullName evidence="2">Ribosomal-protein-alanine acetyltransferase</fullName>
    </submittedName>
</protein>
<dbReference type="InterPro" id="IPR016181">
    <property type="entry name" value="Acyl_CoA_acyltransferase"/>
</dbReference>
<feature type="domain" description="N-acetyltransferase" evidence="1">
    <location>
        <begin position="3"/>
        <end position="167"/>
    </location>
</feature>
<dbReference type="STRING" id="1454001.AW08_03198"/>
<keyword evidence="3" id="KW-1185">Reference proteome</keyword>
<proteinExistence type="predicted"/>
<dbReference type="AlphaFoldDB" id="A0A011MS31"/>
<organism evidence="2 3">
    <name type="scientific">Candidatus Accumulibacter adjunctus</name>
    <dbReference type="NCBI Taxonomy" id="1454001"/>
    <lineage>
        <taxon>Bacteria</taxon>
        <taxon>Pseudomonadati</taxon>
        <taxon>Pseudomonadota</taxon>
        <taxon>Betaproteobacteria</taxon>
        <taxon>Candidatus Accumulibacter</taxon>
    </lineage>
</organism>
<sequence length="173" mass="19080">MNVLITPVSVADVDSLVALARQVWQRTYPGIISQEQIDYMLAQRYGRDRLLAELEDPGIWWDKATVDGCLAAFSSCIAVAGGSEMKLDKLYVDPLRQHGGIGGRLIEEVERHARAADCRTLILAVNKRNEPAIAAYRRYGFVVRDSVCVDIGHGFVMDDFIMSKSLPPAAASL</sequence>
<dbReference type="Pfam" id="PF00583">
    <property type="entry name" value="Acetyltransf_1"/>
    <property type="match status" value="1"/>
</dbReference>
<accession>A0A011MS31</accession>
<dbReference type="PANTHER" id="PTHR43617">
    <property type="entry name" value="L-AMINO ACID N-ACETYLTRANSFERASE"/>
    <property type="match status" value="1"/>
</dbReference>
<comment type="caution">
    <text evidence="2">The sequence shown here is derived from an EMBL/GenBank/DDBJ whole genome shotgun (WGS) entry which is preliminary data.</text>
</comment>
<dbReference type="PROSITE" id="PS51186">
    <property type="entry name" value="GNAT"/>
    <property type="match status" value="1"/>
</dbReference>